<evidence type="ECO:0000313" key="2">
    <source>
        <dbReference type="EMBL" id="EFC38728.1"/>
    </source>
</evidence>
<dbReference type="Gene3D" id="3.90.1530.10">
    <property type="entry name" value="Conserved hypothetical protein from pyrococcus furiosus pfu- 392566-001, ParB domain"/>
    <property type="match status" value="1"/>
</dbReference>
<dbReference type="Pfam" id="PF08857">
    <property type="entry name" value="ParBc_2"/>
    <property type="match status" value="1"/>
</dbReference>
<dbReference type="RefSeq" id="XP_002671472.1">
    <property type="nucleotide sequence ID" value="XM_002671426.1"/>
</dbReference>
<dbReference type="GeneID" id="8858102"/>
<dbReference type="InterPro" id="IPR036086">
    <property type="entry name" value="ParB/Sulfiredoxin_sf"/>
</dbReference>
<organism evidence="3">
    <name type="scientific">Naegleria gruberi</name>
    <name type="common">Amoeba</name>
    <dbReference type="NCBI Taxonomy" id="5762"/>
    <lineage>
        <taxon>Eukaryota</taxon>
        <taxon>Discoba</taxon>
        <taxon>Heterolobosea</taxon>
        <taxon>Tetramitia</taxon>
        <taxon>Eutetramitia</taxon>
        <taxon>Vahlkampfiidae</taxon>
        <taxon>Naegleria</taxon>
    </lineage>
</organism>
<accession>D2VWN8</accession>
<dbReference type="Proteomes" id="UP000006671">
    <property type="component" value="Unassembled WGS sequence"/>
</dbReference>
<dbReference type="EMBL" id="GG738905">
    <property type="protein sequence ID" value="EFC38728.1"/>
    <property type="molecule type" value="Genomic_DNA"/>
</dbReference>
<proteinExistence type="predicted"/>
<feature type="signal peptide" evidence="1">
    <location>
        <begin position="1"/>
        <end position="20"/>
    </location>
</feature>
<protein>
    <submittedName>
        <fullName evidence="2">Predicted protein</fullName>
    </submittedName>
</protein>
<reference evidence="2 3" key="1">
    <citation type="journal article" date="2010" name="Cell">
        <title>The genome of Naegleria gruberi illuminates early eukaryotic versatility.</title>
        <authorList>
            <person name="Fritz-Laylin L.K."/>
            <person name="Prochnik S.E."/>
            <person name="Ginger M.L."/>
            <person name="Dacks J.B."/>
            <person name="Carpenter M.L."/>
            <person name="Field M.C."/>
            <person name="Kuo A."/>
            <person name="Paredez A."/>
            <person name="Chapman J."/>
            <person name="Pham J."/>
            <person name="Shu S."/>
            <person name="Neupane R."/>
            <person name="Cipriano M."/>
            <person name="Mancuso J."/>
            <person name="Tu H."/>
            <person name="Salamov A."/>
            <person name="Lindquist E."/>
            <person name="Shapiro H."/>
            <person name="Lucas S."/>
            <person name="Grigoriev I.V."/>
            <person name="Cande W.Z."/>
            <person name="Fulton C."/>
            <person name="Rokhsar D.S."/>
            <person name="Dawson S.C."/>
        </authorList>
    </citation>
    <scope>NUCLEOTIDE SEQUENCE [LARGE SCALE GENOMIC DNA]</scope>
    <source>
        <strain evidence="2 3">NEG-M</strain>
    </source>
</reference>
<dbReference type="OMA" id="FQCINEG"/>
<name>D2VWN8_NAEGR</name>
<dbReference type="eggNOG" id="ENOG502SDVB">
    <property type="taxonomic scope" value="Eukaryota"/>
</dbReference>
<sequence>MRGFSLLTILLVLGVIYVQTATPQERFKIKGPKESSEPVFCFDLINKGVAKQGDTCLMKIVDAFPTQLPIGYVAAACKRDKLEELAENGDFFKQLEKKPVPVVIGPYSNHQHTHSNSSLYITDHHHLIYAIFMMRGSYLPPKYSDITERYVYATIQRDYSTLSKTNFWNTLIKNNLTYTYDEFGKPLHNFPDSLPSSVMYLKNDPFRSLAYFDRRQGGYGKIDQEFQEFSWANYLRANSFFSPLNQYTDLTSFDMEAPTTKKLIPAAVYASQQPDAKNLPGFGHGKRQNPECKYFK</sequence>
<evidence type="ECO:0000256" key="1">
    <source>
        <dbReference type="SAM" id="SignalP"/>
    </source>
</evidence>
<dbReference type="OrthoDB" id="10254609at2759"/>
<dbReference type="CDD" id="cd16390">
    <property type="entry name" value="ParB_N_Srx_like"/>
    <property type="match status" value="1"/>
</dbReference>
<dbReference type="Gene3D" id="1.10.8.10">
    <property type="entry name" value="DNA helicase RuvA subunit, C-terminal domain"/>
    <property type="match status" value="1"/>
</dbReference>
<gene>
    <name evidence="2" type="ORF">NAEGRDRAFT_52852</name>
</gene>
<dbReference type="VEuPathDB" id="AmoebaDB:NAEGRDRAFT_52852"/>
<keyword evidence="1" id="KW-0732">Signal</keyword>
<keyword evidence="3" id="KW-1185">Reference proteome</keyword>
<dbReference type="SUPFAM" id="SSF110849">
    <property type="entry name" value="ParB/Sulfiredoxin"/>
    <property type="match status" value="1"/>
</dbReference>
<dbReference type="InParanoid" id="D2VWN8"/>
<evidence type="ECO:0000313" key="3">
    <source>
        <dbReference type="Proteomes" id="UP000006671"/>
    </source>
</evidence>
<dbReference type="KEGG" id="ngr:NAEGRDRAFT_52852"/>
<dbReference type="InterPro" id="IPR014956">
    <property type="entry name" value="ParBc_2"/>
</dbReference>
<dbReference type="AlphaFoldDB" id="D2VWN8"/>
<feature type="chain" id="PRO_5003038437" evidence="1">
    <location>
        <begin position="21"/>
        <end position="296"/>
    </location>
</feature>